<dbReference type="PRINTS" id="PR00959">
    <property type="entry name" value="MEVGALKINASE"/>
</dbReference>
<evidence type="ECO:0000256" key="7">
    <source>
        <dbReference type="ARBA" id="ARBA00022842"/>
    </source>
</evidence>
<keyword evidence="6" id="KW-0067">ATP-binding</keyword>
<evidence type="ECO:0000313" key="13">
    <source>
        <dbReference type="Proteomes" id="UP001302696"/>
    </source>
</evidence>
<dbReference type="InterPro" id="IPR006204">
    <property type="entry name" value="GHMP_kinase_N_dom"/>
</dbReference>
<evidence type="ECO:0000256" key="5">
    <source>
        <dbReference type="ARBA" id="ARBA00022777"/>
    </source>
</evidence>
<evidence type="ECO:0000256" key="3">
    <source>
        <dbReference type="ARBA" id="ARBA00022679"/>
    </source>
</evidence>
<feature type="domain" description="GHMP kinase C-terminal" evidence="11">
    <location>
        <begin position="219"/>
        <end position="298"/>
    </location>
</feature>
<gene>
    <name evidence="12" type="primary">mvk</name>
    <name evidence="12" type="ORF">N6G96_05195</name>
</gene>
<dbReference type="InterPro" id="IPR014721">
    <property type="entry name" value="Ribsml_uS5_D2-typ_fold_subgr"/>
</dbReference>
<keyword evidence="7" id="KW-0460">Magnesium</keyword>
<dbReference type="InterPro" id="IPR020568">
    <property type="entry name" value="Ribosomal_Su5_D2-typ_SF"/>
</dbReference>
<name>A0ABZ0Q6H0_9LACO</name>
<keyword evidence="8" id="KW-0443">Lipid metabolism</keyword>
<dbReference type="NCBIfam" id="TIGR00549">
    <property type="entry name" value="mevalon_kin"/>
    <property type="match status" value="1"/>
</dbReference>
<dbReference type="PANTHER" id="PTHR43290:SF2">
    <property type="entry name" value="MEVALONATE KINASE"/>
    <property type="match status" value="1"/>
</dbReference>
<evidence type="ECO:0000256" key="8">
    <source>
        <dbReference type="ARBA" id="ARBA00023098"/>
    </source>
</evidence>
<reference evidence="13" key="1">
    <citation type="submission" date="2024-06" db="EMBL/GenBank/DDBJ databases">
        <authorList>
            <person name="Chang H.C."/>
            <person name="Mun S.Y."/>
        </authorList>
    </citation>
    <scope>NUCLEOTIDE SEQUENCE [LARGE SCALE GENOMIC DNA]</scope>
    <source>
        <strain evidence="13">KT1</strain>
    </source>
</reference>
<dbReference type="Gene3D" id="3.30.70.890">
    <property type="entry name" value="GHMP kinase, C-terminal domain"/>
    <property type="match status" value="1"/>
</dbReference>
<evidence type="ECO:0000259" key="11">
    <source>
        <dbReference type="Pfam" id="PF08544"/>
    </source>
</evidence>
<dbReference type="SUPFAM" id="SSF54211">
    <property type="entry name" value="Ribosomal protein S5 domain 2-like"/>
    <property type="match status" value="1"/>
</dbReference>
<evidence type="ECO:0000256" key="2">
    <source>
        <dbReference type="ARBA" id="ARBA00022516"/>
    </source>
</evidence>
<feature type="domain" description="GHMP kinase N-terminal" evidence="10">
    <location>
        <begin position="76"/>
        <end position="150"/>
    </location>
</feature>
<dbReference type="InterPro" id="IPR036554">
    <property type="entry name" value="GHMP_kinase_C_sf"/>
</dbReference>
<evidence type="ECO:0000256" key="9">
    <source>
        <dbReference type="ARBA" id="ARBA00029438"/>
    </source>
</evidence>
<sequence>MLKTAIGKSHAKIIFFGEHSVVYGQPAICLPISKIQTKVTITKTNAPQTIQSRYFDGKLIDMPNNETGIQLLIKTILTELHQENVSFNIKIQSEIPSERGMGSSAATAVALIRALFHFFEQPLSHSELLRLADVSEQYIHGNPSGLDAATVSAKAPIWFIRGRRLQTVPITKNAFLVIADTGILGQTGLAVQHVKSQLASSTSAETAIERLGENAKSARECLTTGNFKKLGTLMNNSQNLLAKLGVSHPTLDLFAQLAITNGALGAKLTGGGMGGCLIALTQDKKTAQQVADILIKNGAVNTWIEPLKSPDHKGAQ</sequence>
<keyword evidence="1" id="KW-0963">Cytoplasm</keyword>
<dbReference type="Pfam" id="PF00288">
    <property type="entry name" value="GHMP_kinases_N"/>
    <property type="match status" value="1"/>
</dbReference>
<dbReference type="EMBL" id="CP104778">
    <property type="protein sequence ID" value="WPC22586.1"/>
    <property type="molecule type" value="Genomic_DNA"/>
</dbReference>
<evidence type="ECO:0000256" key="4">
    <source>
        <dbReference type="ARBA" id="ARBA00022741"/>
    </source>
</evidence>
<dbReference type="RefSeq" id="WP_057772961.1">
    <property type="nucleotide sequence ID" value="NZ_BBIM01000028.1"/>
</dbReference>
<dbReference type="Gene3D" id="3.30.230.10">
    <property type="match status" value="1"/>
</dbReference>
<protein>
    <submittedName>
        <fullName evidence="12">Mevalonate kinase</fullName>
        <ecNumber evidence="12">2.7.1.36</ecNumber>
    </submittedName>
</protein>
<evidence type="ECO:0000259" key="10">
    <source>
        <dbReference type="Pfam" id="PF00288"/>
    </source>
</evidence>
<accession>A0ABZ0Q6H0</accession>
<dbReference type="Pfam" id="PF08544">
    <property type="entry name" value="GHMP_kinases_C"/>
    <property type="match status" value="1"/>
</dbReference>
<keyword evidence="3 12" id="KW-0808">Transferase</keyword>
<dbReference type="SUPFAM" id="SSF55060">
    <property type="entry name" value="GHMP Kinase, C-terminal domain"/>
    <property type="match status" value="1"/>
</dbReference>
<evidence type="ECO:0000256" key="6">
    <source>
        <dbReference type="ARBA" id="ARBA00022840"/>
    </source>
</evidence>
<evidence type="ECO:0000313" key="12">
    <source>
        <dbReference type="EMBL" id="WPC22586.1"/>
    </source>
</evidence>
<dbReference type="PANTHER" id="PTHR43290">
    <property type="entry name" value="MEVALONATE KINASE"/>
    <property type="match status" value="1"/>
</dbReference>
<evidence type="ECO:0000256" key="1">
    <source>
        <dbReference type="ARBA" id="ARBA00022490"/>
    </source>
</evidence>
<dbReference type="InterPro" id="IPR006205">
    <property type="entry name" value="Mev_gal_kin"/>
</dbReference>
<comment type="pathway">
    <text evidence="9">Isoprenoid biosynthesis; isopentenyl diphosphate biosynthesis via mevalonate pathway; isopentenyl diphosphate from (R)-mevalonate: step 1/3.</text>
</comment>
<proteinExistence type="predicted"/>
<keyword evidence="2" id="KW-0444">Lipid biosynthesis</keyword>
<organism evidence="12 13">
    <name type="scientific">Pediococcus inopinatus</name>
    <dbReference type="NCBI Taxonomy" id="114090"/>
    <lineage>
        <taxon>Bacteria</taxon>
        <taxon>Bacillati</taxon>
        <taxon>Bacillota</taxon>
        <taxon>Bacilli</taxon>
        <taxon>Lactobacillales</taxon>
        <taxon>Lactobacillaceae</taxon>
        <taxon>Pediococcus</taxon>
    </lineage>
</organism>
<dbReference type="Proteomes" id="UP001302696">
    <property type="component" value="Chromosome"/>
</dbReference>
<dbReference type="EC" id="2.7.1.36" evidence="12"/>
<keyword evidence="5 12" id="KW-0418">Kinase</keyword>
<keyword evidence="13" id="KW-1185">Reference proteome</keyword>
<dbReference type="GO" id="GO:0004496">
    <property type="term" value="F:mevalonate kinase activity"/>
    <property type="evidence" value="ECO:0007669"/>
    <property type="project" value="UniProtKB-EC"/>
</dbReference>
<dbReference type="InterPro" id="IPR013750">
    <property type="entry name" value="GHMP_kinase_C_dom"/>
</dbReference>
<keyword evidence="4" id="KW-0547">Nucleotide-binding</keyword>